<evidence type="ECO:0000313" key="8">
    <source>
        <dbReference type="Proteomes" id="UP000192393"/>
    </source>
</evidence>
<dbReference type="AlphaFoldDB" id="A0A1W2BPM5"/>
<dbReference type="OrthoDB" id="9771198at2"/>
<accession>A0A1W2BPM5</accession>
<feature type="domain" description="STAS" evidence="6">
    <location>
        <begin position="519"/>
        <end position="631"/>
    </location>
</feature>
<proteinExistence type="predicted"/>
<evidence type="ECO:0000313" key="7">
    <source>
        <dbReference type="EMBL" id="SMC74915.1"/>
    </source>
</evidence>
<dbReference type="Pfam" id="PF01740">
    <property type="entry name" value="STAS"/>
    <property type="match status" value="1"/>
</dbReference>
<dbReference type="PANTHER" id="PTHR11814">
    <property type="entry name" value="SULFATE TRANSPORTER"/>
    <property type="match status" value="1"/>
</dbReference>
<dbReference type="EMBL" id="FWXS01000007">
    <property type="protein sequence ID" value="SMC74915.1"/>
    <property type="molecule type" value="Genomic_DNA"/>
</dbReference>
<feature type="transmembrane region" description="Helical" evidence="5">
    <location>
        <begin position="18"/>
        <end position="35"/>
    </location>
</feature>
<dbReference type="CDD" id="cd07042">
    <property type="entry name" value="STAS_SulP_like_sulfate_transporter"/>
    <property type="match status" value="1"/>
</dbReference>
<keyword evidence="4 5" id="KW-0472">Membrane</keyword>
<evidence type="ECO:0000256" key="1">
    <source>
        <dbReference type="ARBA" id="ARBA00004141"/>
    </source>
</evidence>
<feature type="transmembrane region" description="Helical" evidence="5">
    <location>
        <begin position="461"/>
        <end position="491"/>
    </location>
</feature>
<dbReference type="GO" id="GO:0016020">
    <property type="term" value="C:membrane"/>
    <property type="evidence" value="ECO:0007669"/>
    <property type="project" value="UniProtKB-SubCell"/>
</dbReference>
<feature type="transmembrane region" description="Helical" evidence="5">
    <location>
        <begin position="99"/>
        <end position="119"/>
    </location>
</feature>
<gene>
    <name evidence="7" type="ORF">SAMN06296427_10730</name>
</gene>
<dbReference type="Proteomes" id="UP000192393">
    <property type="component" value="Unassembled WGS sequence"/>
</dbReference>
<evidence type="ECO:0000256" key="4">
    <source>
        <dbReference type="ARBA" id="ARBA00023136"/>
    </source>
</evidence>
<dbReference type="SUPFAM" id="SSF52091">
    <property type="entry name" value="SpoIIaa-like"/>
    <property type="match status" value="1"/>
</dbReference>
<feature type="transmembrane region" description="Helical" evidence="5">
    <location>
        <begin position="331"/>
        <end position="353"/>
    </location>
</feature>
<feature type="transmembrane region" description="Helical" evidence="5">
    <location>
        <begin position="67"/>
        <end position="87"/>
    </location>
</feature>
<keyword evidence="2 5" id="KW-0812">Transmembrane</keyword>
<protein>
    <submittedName>
        <fullName evidence="7">Sulfate permease, SulP family</fullName>
    </submittedName>
</protein>
<dbReference type="InterPro" id="IPR036513">
    <property type="entry name" value="STAS_dom_sf"/>
</dbReference>
<feature type="transmembrane region" description="Helical" evidence="5">
    <location>
        <begin position="411"/>
        <end position="441"/>
    </location>
</feature>
<dbReference type="InterPro" id="IPR011547">
    <property type="entry name" value="SLC26A/SulP_dom"/>
</dbReference>
<feature type="transmembrane region" description="Helical" evidence="5">
    <location>
        <begin position="277"/>
        <end position="298"/>
    </location>
</feature>
<dbReference type="Gene3D" id="3.30.750.24">
    <property type="entry name" value="STAS domain"/>
    <property type="match status" value="1"/>
</dbReference>
<evidence type="ECO:0000256" key="3">
    <source>
        <dbReference type="ARBA" id="ARBA00022989"/>
    </source>
</evidence>
<keyword evidence="8" id="KW-1185">Reference proteome</keyword>
<comment type="subcellular location">
    <subcellularLocation>
        <location evidence="1">Membrane</location>
        <topology evidence="1">Multi-pass membrane protein</topology>
    </subcellularLocation>
</comment>
<feature type="transmembrane region" description="Helical" evidence="5">
    <location>
        <begin position="126"/>
        <end position="148"/>
    </location>
</feature>
<name>A0A1W2BPM5_9FLAO</name>
<dbReference type="RefSeq" id="WP_084017719.1">
    <property type="nucleotide sequence ID" value="NZ_FWXS01000007.1"/>
</dbReference>
<dbReference type="GO" id="GO:0055085">
    <property type="term" value="P:transmembrane transport"/>
    <property type="evidence" value="ECO:0007669"/>
    <property type="project" value="InterPro"/>
</dbReference>
<dbReference type="InterPro" id="IPR002645">
    <property type="entry name" value="STAS_dom"/>
</dbReference>
<evidence type="ECO:0000256" key="2">
    <source>
        <dbReference type="ARBA" id="ARBA00022692"/>
    </source>
</evidence>
<evidence type="ECO:0000259" key="6">
    <source>
        <dbReference type="PROSITE" id="PS50801"/>
    </source>
</evidence>
<feature type="transmembrane region" description="Helical" evidence="5">
    <location>
        <begin position="239"/>
        <end position="257"/>
    </location>
</feature>
<evidence type="ECO:0000256" key="5">
    <source>
        <dbReference type="SAM" id="Phobius"/>
    </source>
</evidence>
<organism evidence="7 8">
    <name type="scientific">Moheibacter sediminis</name>
    <dbReference type="NCBI Taxonomy" id="1434700"/>
    <lineage>
        <taxon>Bacteria</taxon>
        <taxon>Pseudomonadati</taxon>
        <taxon>Bacteroidota</taxon>
        <taxon>Flavobacteriia</taxon>
        <taxon>Flavobacteriales</taxon>
        <taxon>Weeksellaceae</taxon>
        <taxon>Moheibacter</taxon>
    </lineage>
</organism>
<dbReference type="Pfam" id="PF00916">
    <property type="entry name" value="Sulfate_transp"/>
    <property type="match status" value="2"/>
</dbReference>
<keyword evidence="3 5" id="KW-1133">Transmembrane helix</keyword>
<feature type="transmembrane region" description="Helical" evidence="5">
    <location>
        <begin position="41"/>
        <end position="60"/>
    </location>
</feature>
<dbReference type="STRING" id="1434700.SAMN06296427_10730"/>
<dbReference type="PROSITE" id="PS50801">
    <property type="entry name" value="STAS"/>
    <property type="match status" value="1"/>
</dbReference>
<reference evidence="7 8" key="1">
    <citation type="submission" date="2017-04" db="EMBL/GenBank/DDBJ databases">
        <authorList>
            <person name="Afonso C.L."/>
            <person name="Miller P.J."/>
            <person name="Scott M.A."/>
            <person name="Spackman E."/>
            <person name="Goraichik I."/>
            <person name="Dimitrov K.M."/>
            <person name="Suarez D.L."/>
            <person name="Swayne D.E."/>
        </authorList>
    </citation>
    <scope>NUCLEOTIDE SEQUENCE [LARGE SCALE GENOMIC DNA]</scope>
    <source>
        <strain evidence="7 8">CGMCC 1.12708</strain>
    </source>
</reference>
<dbReference type="InterPro" id="IPR001902">
    <property type="entry name" value="SLC26A/SulP_fam"/>
</dbReference>
<sequence>MKQFLNNYLSFKNLRGDIFGGLTAGIVALPLAMAFGEQSGLGAAAGLYGAIAIGFFASLLCSTQPQISGPTAPMTAVSMIIIARIIQANDGDLNAALPSILMVFFLAGILQIILGFIGIGKYIKFIPYPVISGFMTGIGLIIIMGQIFPLLGYNAGNDLELIEKNRHLAEANIIGKIFQDGNNGEAITLKDLGEVETKVQIAKSITEKEIIEEAKNLSKSQTKSPVGIIKNLHRGIKNFNVMEFIFVISTIVVIYGFQRLIKIIPSKSPYVNRMKKITSSIPSTLIALVLVSGIAIALKIDLYTIDKIPVGFPTFHYEIFTQFHFSDISPFVMAAVSLALLGCIDSLLTSVIVDNMTKTRHNSSQELVSQGLGNSMSALFGGIPGASATIRTLVNMNSGGKTRISGIIASLLLLSILIAFAPIASMIPSAVLAGVLVTVGIGIMDYKGLKAIGKMPLGDVIVMFVVMLLTVFFDLVIAVGVGLVIAALIFMKQMGEISSKRSGLIGLGEFSELPWGDEKHFPLELRKTVFIKHLEGPIFFGSTNDLQLLTAQIPKKSKYVIVRMDRVPYIDQSGLYALEDILIDLKSKEMEILFVGVQKQPEYLLRKIEIIPNLVEEDFSFKTFKECLTWVLENVPQNPNNSN</sequence>